<evidence type="ECO:0000313" key="8">
    <source>
        <dbReference type="EMBL" id="CAD9391840.1"/>
    </source>
</evidence>
<evidence type="ECO:0000256" key="2">
    <source>
        <dbReference type="ARBA" id="ARBA00022679"/>
    </source>
</evidence>
<evidence type="ECO:0000256" key="4">
    <source>
        <dbReference type="ARBA" id="ARBA00022777"/>
    </source>
</evidence>
<dbReference type="SMART" id="SM00220">
    <property type="entry name" value="S_TKc"/>
    <property type="match status" value="1"/>
</dbReference>
<dbReference type="CDD" id="cd14014">
    <property type="entry name" value="STKc_PknB_like"/>
    <property type="match status" value="1"/>
</dbReference>
<keyword evidence="3 6" id="KW-0547">Nucleotide-binding</keyword>
<dbReference type="SUPFAM" id="SSF56112">
    <property type="entry name" value="Protein kinase-like (PK-like)"/>
    <property type="match status" value="1"/>
</dbReference>
<proteinExistence type="predicted"/>
<reference evidence="8" key="1">
    <citation type="submission" date="2021-01" db="EMBL/GenBank/DDBJ databases">
        <authorList>
            <person name="Corre E."/>
            <person name="Pelletier E."/>
            <person name="Niang G."/>
            <person name="Scheremetjew M."/>
            <person name="Finn R."/>
            <person name="Kale V."/>
            <person name="Holt S."/>
            <person name="Cochrane G."/>
            <person name="Meng A."/>
            <person name="Brown T."/>
            <person name="Cohen L."/>
        </authorList>
    </citation>
    <scope>NUCLEOTIDE SEQUENCE</scope>
    <source>
        <strain evidence="8">UTEX LB 985</strain>
    </source>
</reference>
<dbReference type="AlphaFoldDB" id="A0A7S2FGQ9"/>
<evidence type="ECO:0000256" key="6">
    <source>
        <dbReference type="PROSITE-ProRule" id="PRU10141"/>
    </source>
</evidence>
<evidence type="ECO:0000256" key="3">
    <source>
        <dbReference type="ARBA" id="ARBA00022741"/>
    </source>
</evidence>
<feature type="domain" description="Protein kinase" evidence="7">
    <location>
        <begin position="16"/>
        <end position="331"/>
    </location>
</feature>
<dbReference type="Pfam" id="PF00069">
    <property type="entry name" value="Pkinase"/>
    <property type="match status" value="1"/>
</dbReference>
<evidence type="ECO:0000259" key="7">
    <source>
        <dbReference type="PROSITE" id="PS50011"/>
    </source>
</evidence>
<protein>
    <recommendedName>
        <fullName evidence="7">Protein kinase domain-containing protein</fullName>
    </recommendedName>
</protein>
<evidence type="ECO:0000256" key="5">
    <source>
        <dbReference type="ARBA" id="ARBA00022840"/>
    </source>
</evidence>
<evidence type="ECO:0000256" key="1">
    <source>
        <dbReference type="ARBA" id="ARBA00022527"/>
    </source>
</evidence>
<dbReference type="EMBL" id="HBGU01001422">
    <property type="protein sequence ID" value="CAD9391840.1"/>
    <property type="molecule type" value="Transcribed_RNA"/>
</dbReference>
<dbReference type="InterPro" id="IPR011009">
    <property type="entry name" value="Kinase-like_dom_sf"/>
</dbReference>
<dbReference type="PROSITE" id="PS00107">
    <property type="entry name" value="PROTEIN_KINASE_ATP"/>
    <property type="match status" value="1"/>
</dbReference>
<keyword evidence="4" id="KW-0418">Kinase</keyword>
<dbReference type="GO" id="GO:0004674">
    <property type="term" value="F:protein serine/threonine kinase activity"/>
    <property type="evidence" value="ECO:0007669"/>
    <property type="project" value="UniProtKB-KW"/>
</dbReference>
<gene>
    <name evidence="8" type="ORF">CBRE1094_LOCUS739</name>
</gene>
<dbReference type="InterPro" id="IPR017441">
    <property type="entry name" value="Protein_kinase_ATP_BS"/>
</dbReference>
<dbReference type="PROSITE" id="PS50011">
    <property type="entry name" value="PROTEIN_KINASE_DOM"/>
    <property type="match status" value="1"/>
</dbReference>
<dbReference type="InterPro" id="IPR050205">
    <property type="entry name" value="CDPK_Ser/Thr_kinases"/>
</dbReference>
<keyword evidence="1" id="KW-0723">Serine/threonine-protein kinase</keyword>
<dbReference type="InterPro" id="IPR000719">
    <property type="entry name" value="Prot_kinase_dom"/>
</dbReference>
<feature type="binding site" evidence="6">
    <location>
        <position position="45"/>
    </location>
    <ligand>
        <name>ATP</name>
        <dbReference type="ChEBI" id="CHEBI:30616"/>
    </ligand>
</feature>
<keyword evidence="2" id="KW-0808">Transferase</keyword>
<dbReference type="Gene3D" id="1.10.510.10">
    <property type="entry name" value="Transferase(Phosphotransferase) domain 1"/>
    <property type="match status" value="1"/>
</dbReference>
<accession>A0A7S2FGQ9</accession>
<sequence>MPPVSANIEEQGSKRFRNLHTLGRGAFSHVSKTHDAQLGHVVAIKVVPLSGDPDVRRRLRRESANLAKLNHPGIVKLHECFEHNSSIYFVLECLNGLTLLRMIEERGAFTESASRSLALQMASALTFVHSKDICHRDVKADNIVAVDKCKSPEGAHWKLIDFGFSRRSLTGAKACGESAEMPITLEPSVSEGVEFGREVSIVGTLEYIAPEIRRVMEWQNGPQSYPKKQLSKHADDTPSMEEILSVCSPAIDCFALGVVVRFALTGVPPNLPGTTWARILFDLPARLRCKRYRVVRLASLSAEAKSWLGYMMAARPTERLSATRASQHRWLSNGNGDSVPTATPVPTCMPLSTANATAAHAGLAIAKPVLAAEKTPSIHQPVHRPMVTFADGSR</sequence>
<keyword evidence="5 6" id="KW-0067">ATP-binding</keyword>
<name>A0A7S2FGQ9_9EUKA</name>
<organism evidence="8">
    <name type="scientific">Haptolina brevifila</name>
    <dbReference type="NCBI Taxonomy" id="156173"/>
    <lineage>
        <taxon>Eukaryota</taxon>
        <taxon>Haptista</taxon>
        <taxon>Haptophyta</taxon>
        <taxon>Prymnesiophyceae</taxon>
        <taxon>Prymnesiales</taxon>
        <taxon>Prymnesiaceae</taxon>
        <taxon>Haptolina</taxon>
    </lineage>
</organism>
<dbReference type="GO" id="GO:0005524">
    <property type="term" value="F:ATP binding"/>
    <property type="evidence" value="ECO:0007669"/>
    <property type="project" value="UniProtKB-UniRule"/>
</dbReference>
<dbReference type="PANTHER" id="PTHR24349">
    <property type="entry name" value="SERINE/THREONINE-PROTEIN KINASE"/>
    <property type="match status" value="1"/>
</dbReference>